<comment type="similarity">
    <text evidence="2">Belongs to the cytidine and deoxycytidylate deaminase family. ADAT3 subfamily.</text>
</comment>
<dbReference type="Pfam" id="PF00856">
    <property type="entry name" value="SET"/>
    <property type="match status" value="1"/>
</dbReference>
<dbReference type="OrthoDB" id="3180714at2759"/>
<dbReference type="PROSITE" id="PS50280">
    <property type="entry name" value="SET"/>
    <property type="match status" value="1"/>
</dbReference>
<dbReference type="GO" id="GO:0008033">
    <property type="term" value="P:tRNA processing"/>
    <property type="evidence" value="ECO:0007669"/>
    <property type="project" value="UniProtKB-KW"/>
</dbReference>
<keyword evidence="1" id="KW-0819">tRNA processing</keyword>
<reference evidence="4" key="1">
    <citation type="submission" date="2016-06" db="EMBL/GenBank/DDBJ databases">
        <title>Draft Genome sequence of the fungus Inonotus baumii.</title>
        <authorList>
            <person name="Zhu H."/>
            <person name="Lin W."/>
        </authorList>
    </citation>
    <scope>NUCLEOTIDE SEQUENCE</scope>
    <source>
        <strain evidence="4">821</strain>
    </source>
</reference>
<dbReference type="AlphaFoldDB" id="A0A9Q5I5W3"/>
<organism evidence="4 5">
    <name type="scientific">Sanghuangporus baumii</name>
    <name type="common">Phellinus baumii</name>
    <dbReference type="NCBI Taxonomy" id="108892"/>
    <lineage>
        <taxon>Eukaryota</taxon>
        <taxon>Fungi</taxon>
        <taxon>Dikarya</taxon>
        <taxon>Basidiomycota</taxon>
        <taxon>Agaricomycotina</taxon>
        <taxon>Agaricomycetes</taxon>
        <taxon>Hymenochaetales</taxon>
        <taxon>Hymenochaetaceae</taxon>
        <taxon>Sanghuangporus</taxon>
    </lineage>
</organism>
<dbReference type="PANTHER" id="PTHR11079">
    <property type="entry name" value="CYTOSINE DEAMINASE FAMILY MEMBER"/>
    <property type="match status" value="1"/>
</dbReference>
<dbReference type="Gene3D" id="2.170.270.10">
    <property type="entry name" value="SET domain"/>
    <property type="match status" value="1"/>
</dbReference>
<dbReference type="SUPFAM" id="SSF53927">
    <property type="entry name" value="Cytidine deaminase-like"/>
    <property type="match status" value="1"/>
</dbReference>
<protein>
    <recommendedName>
        <fullName evidence="3">SET domain-containing protein</fullName>
    </recommendedName>
</protein>
<dbReference type="CDD" id="cd10540">
    <property type="entry name" value="SET_SpSet7-like"/>
    <property type="match status" value="1"/>
</dbReference>
<comment type="caution">
    <text evidence="4">The sequence shown here is derived from an EMBL/GenBank/DDBJ whole genome shotgun (WGS) entry which is preliminary data.</text>
</comment>
<evidence type="ECO:0000259" key="3">
    <source>
        <dbReference type="PROSITE" id="PS50280"/>
    </source>
</evidence>
<feature type="domain" description="SET" evidence="3">
    <location>
        <begin position="13"/>
        <end position="123"/>
    </location>
</feature>
<sequence>MLEGSSSDVQGNSFCIIRKSAGKGRGLFASASRQISARTVIESSPILLFSSDEYETHGKHTILDHYTFKWPDGRMALALGLGSLFNHSDNPNVSFSVDSANDLIRFTTTRTVDEGEELCIFYGHKLWFTPVESSLTVQNGSALESLDDWDALRTINSDRTNPFSDGNPAELVHESDLPFLRTRVIADDDEEDEEGSVRTIKAWIVDVPDPKKTSLLLKWIKSAGLETPDLAHLKRIRRAGPVSSLLLSASVIPPPIPEDFHLSEPYQVDVPESVALTSKSLKLKTQIWPTVFAPRRKGEPEPWCRAKAAWAWEAVEVLKSEARQALKGGELPIISYVPRPFIEENAGDTLPSFLAYDTRQSTSNPLRHSVLNVVRKVAEWRAVYQPSPPRNSTPIIGSPPPEPGITVNESLESSLARTEDSLNTGEMKADVRTPRTNGTHYLLTGLTLFTTHEPCLMCSMALLHSRVREVVFLRAMDSTGGCGGSTGRGTWKSAEYDEHDEDDIGDWALIARLPEDVDA</sequence>
<dbReference type="GO" id="GO:0005737">
    <property type="term" value="C:cytoplasm"/>
    <property type="evidence" value="ECO:0007669"/>
    <property type="project" value="TreeGrafter"/>
</dbReference>
<dbReference type="SMART" id="SM00317">
    <property type="entry name" value="SET"/>
    <property type="match status" value="1"/>
</dbReference>
<evidence type="ECO:0000256" key="2">
    <source>
        <dbReference type="ARBA" id="ARBA00038160"/>
    </source>
</evidence>
<dbReference type="InterPro" id="IPR016193">
    <property type="entry name" value="Cytidine_deaminase-like"/>
</dbReference>
<dbReference type="InterPro" id="IPR046341">
    <property type="entry name" value="SET_dom_sf"/>
</dbReference>
<accession>A0A9Q5I5W3</accession>
<dbReference type="GO" id="GO:0005634">
    <property type="term" value="C:nucleus"/>
    <property type="evidence" value="ECO:0007669"/>
    <property type="project" value="TreeGrafter"/>
</dbReference>
<gene>
    <name evidence="4" type="ORF">A7U60_g340</name>
</gene>
<dbReference type="EMBL" id="LNZH02000009">
    <property type="protein sequence ID" value="OCB92248.1"/>
    <property type="molecule type" value="Genomic_DNA"/>
</dbReference>
<dbReference type="SUPFAM" id="SSF82199">
    <property type="entry name" value="SET domain"/>
    <property type="match status" value="1"/>
</dbReference>
<evidence type="ECO:0000313" key="4">
    <source>
        <dbReference type="EMBL" id="OCB92248.1"/>
    </source>
</evidence>
<evidence type="ECO:0000313" key="5">
    <source>
        <dbReference type="Proteomes" id="UP000757232"/>
    </source>
</evidence>
<dbReference type="GO" id="GO:0052717">
    <property type="term" value="F:tRNA-specific adenosine-34 deaminase activity"/>
    <property type="evidence" value="ECO:0007669"/>
    <property type="project" value="TreeGrafter"/>
</dbReference>
<dbReference type="Proteomes" id="UP000757232">
    <property type="component" value="Unassembled WGS sequence"/>
</dbReference>
<dbReference type="Gene3D" id="3.40.140.10">
    <property type="entry name" value="Cytidine Deaminase, domain 2"/>
    <property type="match status" value="1"/>
</dbReference>
<dbReference type="InterPro" id="IPR002125">
    <property type="entry name" value="CMP_dCMP_dom"/>
</dbReference>
<evidence type="ECO:0000256" key="1">
    <source>
        <dbReference type="ARBA" id="ARBA00022694"/>
    </source>
</evidence>
<name>A0A9Q5I5W3_SANBA</name>
<dbReference type="PANTHER" id="PTHR11079:SF156">
    <property type="entry name" value="INACTIVE TRNA-SPECIFIC ADENOSINE DEAMINASE-LIKE PROTEIN 3-RELATED"/>
    <property type="match status" value="1"/>
</dbReference>
<dbReference type="Pfam" id="PF00383">
    <property type="entry name" value="dCMP_cyt_deam_1"/>
    <property type="match status" value="1"/>
</dbReference>
<proteinExistence type="inferred from homology"/>
<dbReference type="InterPro" id="IPR001214">
    <property type="entry name" value="SET_dom"/>
</dbReference>
<keyword evidence="5" id="KW-1185">Reference proteome</keyword>